<dbReference type="Proteomes" id="UP000293162">
    <property type="component" value="Unassembled WGS sequence"/>
</dbReference>
<dbReference type="AlphaFoldDB" id="A0A4Q5LZ75"/>
<organism evidence="1 2">
    <name type="scientific">Emticicia agri</name>
    <dbReference type="NCBI Taxonomy" id="2492393"/>
    <lineage>
        <taxon>Bacteria</taxon>
        <taxon>Pseudomonadati</taxon>
        <taxon>Bacteroidota</taxon>
        <taxon>Cytophagia</taxon>
        <taxon>Cytophagales</taxon>
        <taxon>Leadbetterellaceae</taxon>
        <taxon>Emticicia</taxon>
    </lineage>
</organism>
<accession>A0A4Q5LZ75</accession>
<evidence type="ECO:0000313" key="1">
    <source>
        <dbReference type="EMBL" id="RYU95266.1"/>
    </source>
</evidence>
<comment type="caution">
    <text evidence="1">The sequence shown here is derived from an EMBL/GenBank/DDBJ whole genome shotgun (WGS) entry which is preliminary data.</text>
</comment>
<protein>
    <submittedName>
        <fullName evidence="1">Uncharacterized protein</fullName>
    </submittedName>
</protein>
<evidence type="ECO:0000313" key="2">
    <source>
        <dbReference type="Proteomes" id="UP000293162"/>
    </source>
</evidence>
<reference evidence="1 2" key="1">
    <citation type="submission" date="2019-02" db="EMBL/GenBank/DDBJ databases">
        <title>Bacterial novel species Emticicia sp. 17J42-9 isolated from soil.</title>
        <authorList>
            <person name="Jung H.-Y."/>
        </authorList>
    </citation>
    <scope>NUCLEOTIDE SEQUENCE [LARGE SCALE GENOMIC DNA]</scope>
    <source>
        <strain evidence="1 2">17J42-9</strain>
    </source>
</reference>
<sequence length="80" mass="9523">MEIDEHAAFKMQEFIDEVRSGDTVIIRTHFRSLTEENNKIRLGSSADIIGISKDGKEYIDYEIYYRRQKRLKLSWFFCAV</sequence>
<keyword evidence="2" id="KW-1185">Reference proteome</keyword>
<gene>
    <name evidence="1" type="ORF">EWM59_12500</name>
</gene>
<dbReference type="RefSeq" id="WP_130021315.1">
    <property type="nucleotide sequence ID" value="NZ_SEWF01000016.1"/>
</dbReference>
<proteinExistence type="predicted"/>
<name>A0A4Q5LZ75_9BACT</name>
<dbReference type="EMBL" id="SEWF01000016">
    <property type="protein sequence ID" value="RYU95266.1"/>
    <property type="molecule type" value="Genomic_DNA"/>
</dbReference>